<dbReference type="OrthoDB" id="5853807at2759"/>
<dbReference type="AlphaFoldDB" id="A0A811KH68"/>
<evidence type="ECO:0000313" key="3">
    <source>
        <dbReference type="Proteomes" id="UP000614601"/>
    </source>
</evidence>
<protein>
    <recommendedName>
        <fullName evidence="4">ZP domain-containing protein</fullName>
    </recommendedName>
</protein>
<gene>
    <name evidence="2" type="ORF">BOKJ2_LOCUS6184</name>
</gene>
<evidence type="ECO:0000256" key="1">
    <source>
        <dbReference type="SAM" id="SignalP"/>
    </source>
</evidence>
<name>A0A811KH68_9BILA</name>
<keyword evidence="1" id="KW-0732">Signal</keyword>
<evidence type="ECO:0008006" key="4">
    <source>
        <dbReference type="Google" id="ProtNLM"/>
    </source>
</evidence>
<reference evidence="2" key="1">
    <citation type="submission" date="2020-09" db="EMBL/GenBank/DDBJ databases">
        <authorList>
            <person name="Kikuchi T."/>
        </authorList>
    </citation>
    <scope>NUCLEOTIDE SEQUENCE</scope>
    <source>
        <strain evidence="2">SH1</strain>
    </source>
</reference>
<dbReference type="Proteomes" id="UP000783686">
    <property type="component" value="Unassembled WGS sequence"/>
</dbReference>
<accession>A0A811KH68</accession>
<proteinExistence type="predicted"/>
<evidence type="ECO:0000313" key="2">
    <source>
        <dbReference type="EMBL" id="CAD5215620.1"/>
    </source>
</evidence>
<feature type="chain" id="PRO_5036408335" description="ZP domain-containing protein" evidence="1">
    <location>
        <begin position="20"/>
        <end position="126"/>
    </location>
</feature>
<organism evidence="2 3">
    <name type="scientific">Bursaphelenchus okinawaensis</name>
    <dbReference type="NCBI Taxonomy" id="465554"/>
    <lineage>
        <taxon>Eukaryota</taxon>
        <taxon>Metazoa</taxon>
        <taxon>Ecdysozoa</taxon>
        <taxon>Nematoda</taxon>
        <taxon>Chromadorea</taxon>
        <taxon>Rhabditida</taxon>
        <taxon>Tylenchina</taxon>
        <taxon>Tylenchomorpha</taxon>
        <taxon>Aphelenchoidea</taxon>
        <taxon>Aphelenchoididae</taxon>
        <taxon>Bursaphelenchus</taxon>
    </lineage>
</organism>
<sequence>MNCCLFFFLSPFLFIQIASIKCTDGLHNVISLHTLPTADSVIQVNDLKVATYDKMRIPSCKNGKPELSFPGFLKIIDGEITVKDDITIDFPILSLSAEHNSFFIGEVCKDGKSENPFVDDEYWYVV</sequence>
<comment type="caution">
    <text evidence="2">The sequence shown here is derived from an EMBL/GenBank/DDBJ whole genome shotgun (WGS) entry which is preliminary data.</text>
</comment>
<dbReference type="Proteomes" id="UP000614601">
    <property type="component" value="Unassembled WGS sequence"/>
</dbReference>
<dbReference type="EMBL" id="CAJFDH010000003">
    <property type="protein sequence ID" value="CAD5215620.1"/>
    <property type="molecule type" value="Genomic_DNA"/>
</dbReference>
<keyword evidence="3" id="KW-1185">Reference proteome</keyword>
<dbReference type="EMBL" id="CAJFCW020000003">
    <property type="protein sequence ID" value="CAG9104442.1"/>
    <property type="molecule type" value="Genomic_DNA"/>
</dbReference>
<feature type="signal peptide" evidence="1">
    <location>
        <begin position="1"/>
        <end position="19"/>
    </location>
</feature>